<feature type="compositionally biased region" description="Low complexity" evidence="1">
    <location>
        <begin position="22"/>
        <end position="39"/>
    </location>
</feature>
<evidence type="ECO:0000313" key="2">
    <source>
        <dbReference type="EMBL" id="KAL0568872.1"/>
    </source>
</evidence>
<dbReference type="EMBL" id="JBAHYK010001241">
    <property type="protein sequence ID" value="KAL0568872.1"/>
    <property type="molecule type" value="Genomic_DNA"/>
</dbReference>
<accession>A0ABR3F0Z1</accession>
<feature type="region of interest" description="Disordered" evidence="1">
    <location>
        <begin position="140"/>
        <end position="163"/>
    </location>
</feature>
<sequence>MPVLSVETSLQNLDLFEAFLSSPSTSDSSYSSDESNDSSLTTPEGSENDFDDDEPKDAKSPTTFWTPPSTPVDNTFCVDETPVVEYRGLLDLSPFGITDGLLRGMSFLDMSDEGEDEERNSPQEMIVELAYELLGDQARELRSDSPVPSIEVVGPEGEIVSRE</sequence>
<feature type="region of interest" description="Disordered" evidence="1">
    <location>
        <begin position="22"/>
        <end position="74"/>
    </location>
</feature>
<evidence type="ECO:0000313" key="3">
    <source>
        <dbReference type="Proteomes" id="UP001465976"/>
    </source>
</evidence>
<evidence type="ECO:0000256" key="1">
    <source>
        <dbReference type="SAM" id="MobiDB-lite"/>
    </source>
</evidence>
<name>A0ABR3F0Z1_9AGAR</name>
<gene>
    <name evidence="2" type="ORF">V5O48_013098</name>
</gene>
<reference evidence="2 3" key="1">
    <citation type="submission" date="2024-02" db="EMBL/GenBank/DDBJ databases">
        <title>A draft genome for the cacao thread blight pathogen Marasmius crinis-equi.</title>
        <authorList>
            <person name="Cohen S.P."/>
            <person name="Baruah I.K."/>
            <person name="Amoako-Attah I."/>
            <person name="Bukari Y."/>
            <person name="Meinhardt L.W."/>
            <person name="Bailey B.A."/>
        </authorList>
    </citation>
    <scope>NUCLEOTIDE SEQUENCE [LARGE SCALE GENOMIC DNA]</scope>
    <source>
        <strain evidence="2 3">GH-76</strain>
    </source>
</reference>
<proteinExistence type="predicted"/>
<protein>
    <submittedName>
        <fullName evidence="2">Uncharacterized protein</fullName>
    </submittedName>
</protein>
<comment type="caution">
    <text evidence="2">The sequence shown here is derived from an EMBL/GenBank/DDBJ whole genome shotgun (WGS) entry which is preliminary data.</text>
</comment>
<dbReference type="Proteomes" id="UP001465976">
    <property type="component" value="Unassembled WGS sequence"/>
</dbReference>
<organism evidence="2 3">
    <name type="scientific">Marasmius crinis-equi</name>
    <dbReference type="NCBI Taxonomy" id="585013"/>
    <lineage>
        <taxon>Eukaryota</taxon>
        <taxon>Fungi</taxon>
        <taxon>Dikarya</taxon>
        <taxon>Basidiomycota</taxon>
        <taxon>Agaricomycotina</taxon>
        <taxon>Agaricomycetes</taxon>
        <taxon>Agaricomycetidae</taxon>
        <taxon>Agaricales</taxon>
        <taxon>Marasmiineae</taxon>
        <taxon>Marasmiaceae</taxon>
        <taxon>Marasmius</taxon>
    </lineage>
</organism>
<feature type="compositionally biased region" description="Acidic residues" evidence="1">
    <location>
        <begin position="46"/>
        <end position="55"/>
    </location>
</feature>
<keyword evidence="3" id="KW-1185">Reference proteome</keyword>